<name>A0A4Q9KHT7_9ACTN</name>
<dbReference type="EMBL" id="SDMQ01000001">
    <property type="protein sequence ID" value="TBT88622.1"/>
    <property type="molecule type" value="Genomic_DNA"/>
</dbReference>
<proteinExistence type="predicted"/>
<dbReference type="Proteomes" id="UP000292373">
    <property type="component" value="Unassembled WGS sequence"/>
</dbReference>
<comment type="caution">
    <text evidence="1">The sequence shown here is derived from an EMBL/GenBank/DDBJ whole genome shotgun (WGS) entry which is preliminary data.</text>
</comment>
<protein>
    <submittedName>
        <fullName evidence="1">Uncharacterized protein</fullName>
    </submittedName>
</protein>
<accession>A0A4Q9KHT7</accession>
<sequence>MIAPSVAGIHDPRGMAMSRLLGISSVSSWWASAEMRQIVASGRRVAASIMSRSAGSASAVR</sequence>
<evidence type="ECO:0000313" key="2">
    <source>
        <dbReference type="Proteomes" id="UP000292373"/>
    </source>
</evidence>
<keyword evidence="2" id="KW-1185">Reference proteome</keyword>
<gene>
    <name evidence="1" type="ORF">ET989_01345</name>
</gene>
<dbReference type="AlphaFoldDB" id="A0A4Q9KHT7"/>
<reference evidence="1 2" key="1">
    <citation type="submission" date="2019-01" db="EMBL/GenBank/DDBJ databases">
        <title>Lactibacter flavus gen. nov., sp. nov., a novel bacterium of the family Propionibacteriaceae isolated from raw milk and dairy products.</title>
        <authorList>
            <person name="Huptas C."/>
            <person name="Wenning M."/>
            <person name="Breitenwieser F."/>
            <person name="Doll E."/>
            <person name="Von Neubeck M."/>
            <person name="Busse H.-J."/>
            <person name="Scherer S."/>
        </authorList>
    </citation>
    <scope>NUCLEOTIDE SEQUENCE [LARGE SCALE GENOMIC DNA]</scope>
    <source>
        <strain evidence="1 2">KCTC 33808</strain>
    </source>
</reference>
<evidence type="ECO:0000313" key="1">
    <source>
        <dbReference type="EMBL" id="TBT88622.1"/>
    </source>
</evidence>
<organism evidence="1 2">
    <name type="scientific">Propioniciclava sinopodophylli</name>
    <dbReference type="NCBI Taxonomy" id="1837344"/>
    <lineage>
        <taxon>Bacteria</taxon>
        <taxon>Bacillati</taxon>
        <taxon>Actinomycetota</taxon>
        <taxon>Actinomycetes</taxon>
        <taxon>Propionibacteriales</taxon>
        <taxon>Propionibacteriaceae</taxon>
        <taxon>Propioniciclava</taxon>
    </lineage>
</organism>